<keyword evidence="3 6" id="KW-0133">Cell shape</keyword>
<dbReference type="EC" id="2.-.-.-" evidence="9"/>
<dbReference type="CDD" id="cd16913">
    <property type="entry name" value="YkuD_like"/>
    <property type="match status" value="1"/>
</dbReference>
<keyword evidence="4 6" id="KW-0573">Peptidoglycan synthesis</keyword>
<evidence type="ECO:0000256" key="1">
    <source>
        <dbReference type="ARBA" id="ARBA00004752"/>
    </source>
</evidence>
<dbReference type="PANTHER" id="PTHR30582:SF33">
    <property type="entry name" value="EXPORTED PROTEIN"/>
    <property type="match status" value="1"/>
</dbReference>
<evidence type="ECO:0000259" key="8">
    <source>
        <dbReference type="PROSITE" id="PS52029"/>
    </source>
</evidence>
<organism evidence="9 10">
    <name type="scientific">Streptomyces cremeus</name>
    <dbReference type="NCBI Taxonomy" id="66881"/>
    <lineage>
        <taxon>Bacteria</taxon>
        <taxon>Bacillati</taxon>
        <taxon>Actinomycetota</taxon>
        <taxon>Actinomycetes</taxon>
        <taxon>Kitasatosporales</taxon>
        <taxon>Streptomycetaceae</taxon>
        <taxon>Streptomyces</taxon>
    </lineage>
</organism>
<keyword evidence="2 9" id="KW-0808">Transferase</keyword>
<evidence type="ECO:0000256" key="4">
    <source>
        <dbReference type="ARBA" id="ARBA00022984"/>
    </source>
</evidence>
<dbReference type="GO" id="GO:0016740">
    <property type="term" value="F:transferase activity"/>
    <property type="evidence" value="ECO:0007669"/>
    <property type="project" value="UniProtKB-KW"/>
</dbReference>
<evidence type="ECO:0000256" key="3">
    <source>
        <dbReference type="ARBA" id="ARBA00022960"/>
    </source>
</evidence>
<feature type="active site" description="Nucleophile" evidence="6">
    <location>
        <position position="209"/>
    </location>
</feature>
<feature type="domain" description="L,D-TPase catalytic" evidence="8">
    <location>
        <begin position="123"/>
        <end position="233"/>
    </location>
</feature>
<evidence type="ECO:0000256" key="2">
    <source>
        <dbReference type="ARBA" id="ARBA00022679"/>
    </source>
</evidence>
<dbReference type="InterPro" id="IPR038063">
    <property type="entry name" value="Transpep_catalytic_dom"/>
</dbReference>
<accession>A0ABV5PG67</accession>
<sequence>MKRAPLARLTALVGVAAVALTALPAASAVAAPVAASPAGTRAPEPPCTAPTGPYQAELERKLKLKVDGKQSTADCVAIRKLQRELNIAPADGRATAKTHGLLLVREARKNPNAAGRCPVRSYSVTCVDLPRQLLWVQVGKKVTFAPVPIRSGIRGLETRVGWHRVYWRHKNHFSTIYDNAPMPYSQFFSGGQALHGTYGDLFESGSGGCVNLYVEDAERLWKKLGVGSRIYVWGAKPGTNVRYRDGRRLTDEELIVKYSGSQSIPVDWDLTTPLTPTRP</sequence>
<dbReference type="PROSITE" id="PS52029">
    <property type="entry name" value="LD_TPASE"/>
    <property type="match status" value="1"/>
</dbReference>
<name>A0ABV5PG67_STRCM</name>
<evidence type="ECO:0000256" key="6">
    <source>
        <dbReference type="PROSITE-ProRule" id="PRU01373"/>
    </source>
</evidence>
<reference evidence="9 10" key="1">
    <citation type="submission" date="2024-09" db="EMBL/GenBank/DDBJ databases">
        <authorList>
            <person name="Sun Q."/>
            <person name="Mori K."/>
        </authorList>
    </citation>
    <scope>NUCLEOTIDE SEQUENCE [LARGE SCALE GENOMIC DNA]</scope>
    <source>
        <strain evidence="9 10">JCM 4362</strain>
    </source>
</reference>
<dbReference type="Pfam" id="PF03734">
    <property type="entry name" value="YkuD"/>
    <property type="match status" value="1"/>
</dbReference>
<gene>
    <name evidence="9" type="ORF">ACFFTU_19755</name>
</gene>
<evidence type="ECO:0000313" key="10">
    <source>
        <dbReference type="Proteomes" id="UP001589718"/>
    </source>
</evidence>
<dbReference type="InterPro" id="IPR050979">
    <property type="entry name" value="LD-transpeptidase"/>
</dbReference>
<feature type="active site" description="Proton donor/acceptor" evidence="6">
    <location>
        <position position="195"/>
    </location>
</feature>
<keyword evidence="5 6" id="KW-0961">Cell wall biogenesis/degradation</keyword>
<dbReference type="SUPFAM" id="SSF141523">
    <property type="entry name" value="L,D-transpeptidase catalytic domain-like"/>
    <property type="match status" value="1"/>
</dbReference>
<evidence type="ECO:0000256" key="5">
    <source>
        <dbReference type="ARBA" id="ARBA00023316"/>
    </source>
</evidence>
<evidence type="ECO:0000313" key="9">
    <source>
        <dbReference type="EMBL" id="MFB9522186.1"/>
    </source>
</evidence>
<keyword evidence="10" id="KW-1185">Reference proteome</keyword>
<comment type="pathway">
    <text evidence="1 6">Cell wall biogenesis; peptidoglycan biosynthesis.</text>
</comment>
<dbReference type="Proteomes" id="UP001589718">
    <property type="component" value="Unassembled WGS sequence"/>
</dbReference>
<comment type="caution">
    <text evidence="9">The sequence shown here is derived from an EMBL/GenBank/DDBJ whole genome shotgun (WGS) entry which is preliminary data.</text>
</comment>
<keyword evidence="7" id="KW-0732">Signal</keyword>
<feature type="signal peptide" evidence="7">
    <location>
        <begin position="1"/>
        <end position="30"/>
    </location>
</feature>
<evidence type="ECO:0000256" key="7">
    <source>
        <dbReference type="SAM" id="SignalP"/>
    </source>
</evidence>
<feature type="chain" id="PRO_5045061170" evidence="7">
    <location>
        <begin position="31"/>
        <end position="279"/>
    </location>
</feature>
<dbReference type="Gene3D" id="2.40.440.10">
    <property type="entry name" value="L,D-transpeptidase catalytic domain-like"/>
    <property type="match status" value="1"/>
</dbReference>
<protein>
    <submittedName>
        <fullName evidence="9">L,D-transpeptidase</fullName>
        <ecNumber evidence="9">2.-.-.-</ecNumber>
    </submittedName>
</protein>
<dbReference type="PANTHER" id="PTHR30582">
    <property type="entry name" value="L,D-TRANSPEPTIDASE"/>
    <property type="match status" value="1"/>
</dbReference>
<dbReference type="RefSeq" id="WP_345228925.1">
    <property type="nucleotide sequence ID" value="NZ_BAAAXE010000015.1"/>
</dbReference>
<dbReference type="EMBL" id="JBHMCR010000009">
    <property type="protein sequence ID" value="MFB9522186.1"/>
    <property type="molecule type" value="Genomic_DNA"/>
</dbReference>
<dbReference type="InterPro" id="IPR005490">
    <property type="entry name" value="LD_TPept_cat_dom"/>
</dbReference>
<proteinExistence type="predicted"/>